<dbReference type="Pfam" id="PF17338">
    <property type="entry name" value="GP88"/>
    <property type="match status" value="1"/>
</dbReference>
<dbReference type="InterPro" id="IPR020290">
    <property type="entry name" value="Gp88"/>
</dbReference>
<feature type="domain" description="Gene product 88" evidence="1">
    <location>
        <begin position="3"/>
        <end position="132"/>
    </location>
</feature>
<proteinExistence type="predicted"/>
<dbReference type="EMBL" id="LR796845">
    <property type="protein sequence ID" value="CAB4169626.1"/>
    <property type="molecule type" value="Genomic_DNA"/>
</dbReference>
<reference evidence="2" key="1">
    <citation type="submission" date="2020-04" db="EMBL/GenBank/DDBJ databases">
        <authorList>
            <person name="Chiriac C."/>
            <person name="Salcher M."/>
            <person name="Ghai R."/>
            <person name="Kavagutti S V."/>
        </authorList>
    </citation>
    <scope>NUCLEOTIDE SEQUENCE</scope>
</reference>
<name>A0A6J5MFV0_9CAUD</name>
<evidence type="ECO:0000313" key="2">
    <source>
        <dbReference type="EMBL" id="CAB4144193.1"/>
    </source>
</evidence>
<organism evidence="2">
    <name type="scientific">uncultured Caudovirales phage</name>
    <dbReference type="NCBI Taxonomy" id="2100421"/>
    <lineage>
        <taxon>Viruses</taxon>
        <taxon>Duplodnaviria</taxon>
        <taxon>Heunggongvirae</taxon>
        <taxon>Uroviricota</taxon>
        <taxon>Caudoviricetes</taxon>
        <taxon>Peduoviridae</taxon>
        <taxon>Maltschvirus</taxon>
        <taxon>Maltschvirus maltsch</taxon>
    </lineage>
</organism>
<evidence type="ECO:0000313" key="4">
    <source>
        <dbReference type="EMBL" id="CAB4196268.1"/>
    </source>
</evidence>
<evidence type="ECO:0000259" key="1">
    <source>
        <dbReference type="Pfam" id="PF17338"/>
    </source>
</evidence>
<gene>
    <name evidence="4" type="ORF">UFOVP1296_69</name>
    <name evidence="2" type="ORF">UFOVP471_25</name>
    <name evidence="3" type="ORF">UFOVP890_69</name>
</gene>
<protein>
    <submittedName>
        <fullName evidence="2">Gene 88 protein</fullName>
    </submittedName>
</protein>
<dbReference type="EMBL" id="LR797240">
    <property type="protein sequence ID" value="CAB4196268.1"/>
    <property type="molecule type" value="Genomic_DNA"/>
</dbReference>
<sequence length="162" mass="18430">MILDDLNNWEQQMTLEVAHPKFKEAFVRIHDGGDFFSVDYLQAWMRIASATPDTTFYCYTKEVLMFREHVEPDCPPNFKYVFSYGGKHDNLITDDDRQCDVFDSIEALEAAGFVDQANSDLLAITGDKKVGIVINNHAGAVKAMNGKSMREQQLELRKGKTQ</sequence>
<dbReference type="EMBL" id="LR796438">
    <property type="protein sequence ID" value="CAB4144193.1"/>
    <property type="molecule type" value="Genomic_DNA"/>
</dbReference>
<accession>A0A6J5MFV0</accession>
<evidence type="ECO:0000313" key="3">
    <source>
        <dbReference type="EMBL" id="CAB4169626.1"/>
    </source>
</evidence>